<evidence type="ECO:0000256" key="1">
    <source>
        <dbReference type="ARBA" id="ARBA00009748"/>
    </source>
</evidence>
<dbReference type="AlphaFoldDB" id="Q7XXD0"/>
<keyword evidence="4" id="KW-0325">Glycoprotein</keyword>
<sequence>MAPSKSILVVVFALFAVAASLPPSAAARDAQVFKPTVAVDVVHQEQQQQQQPAVNAIADVSQPSTSLVGLPGLPPLPPLPTIQIPGLPPLPQLPTIQIPGLPPLQPLPAIQIPGLPPLPQLPTIQIPGLPTLQPLPTIQIPGLPPLPQLPTIQIPGLPPLQPLPAIQIPGLPPLQPLPTIQIPGLPPLPQLPTIQIPGLLPLPPLPSIPITLGSPGAQIPINSQSALSTSTTPQVITECLSSLMQLMPCMEYLTKADEPAPPSIGCDSFKSLVEKAPICLCHGINGDISKFMPAPIDFARMMSLPATCGVAPPVEALTKCFTGPVPPLMPAPTPAAAPSPGPSASLQDIRMAKVVAHGVLEEETIMFKGKRKQTDRLTKIMHASLYGRETSR</sequence>
<evidence type="ECO:0000259" key="6">
    <source>
        <dbReference type="SMART" id="SM00499"/>
    </source>
</evidence>
<evidence type="ECO:0000256" key="4">
    <source>
        <dbReference type="ARBA" id="ARBA00023180"/>
    </source>
</evidence>
<dbReference type="InterPro" id="IPR036312">
    <property type="entry name" value="Bifun_inhib/LTP/seed_sf"/>
</dbReference>
<reference evidence="8" key="1">
    <citation type="journal article" date="2005" name="Nature">
        <title>The map-based sequence of the rice genome.</title>
        <authorList>
            <consortium name="International rice genome sequencing project (IRGSP)"/>
            <person name="Matsumoto T."/>
            <person name="Wu J."/>
            <person name="Kanamori H."/>
            <person name="Katayose Y."/>
            <person name="Fujisawa M."/>
            <person name="Namiki N."/>
            <person name="Mizuno H."/>
            <person name="Yamamoto K."/>
            <person name="Antonio B.A."/>
            <person name="Baba T."/>
            <person name="Sakata K."/>
            <person name="Nagamura Y."/>
            <person name="Aoki H."/>
            <person name="Arikawa K."/>
            <person name="Arita K."/>
            <person name="Bito T."/>
            <person name="Chiden Y."/>
            <person name="Fujitsuka N."/>
            <person name="Fukunaka R."/>
            <person name="Hamada M."/>
            <person name="Harada C."/>
            <person name="Hayashi A."/>
            <person name="Hijishita S."/>
            <person name="Honda M."/>
            <person name="Hosokawa S."/>
            <person name="Ichikawa Y."/>
            <person name="Idonuma A."/>
            <person name="Iijima M."/>
            <person name="Ikeda M."/>
            <person name="Ikeno M."/>
            <person name="Ito K."/>
            <person name="Ito S."/>
            <person name="Ito T."/>
            <person name="Ito Y."/>
            <person name="Ito Y."/>
            <person name="Iwabuchi A."/>
            <person name="Kamiya K."/>
            <person name="Karasawa W."/>
            <person name="Kurita K."/>
            <person name="Katagiri S."/>
            <person name="Kikuta A."/>
            <person name="Kobayashi H."/>
            <person name="Kobayashi N."/>
            <person name="Machita K."/>
            <person name="Maehara T."/>
            <person name="Masukawa M."/>
            <person name="Mizubayashi T."/>
            <person name="Mukai Y."/>
            <person name="Nagasaki H."/>
            <person name="Nagata Y."/>
            <person name="Naito S."/>
            <person name="Nakashima M."/>
            <person name="Nakama Y."/>
            <person name="Nakamichi Y."/>
            <person name="Nakamura M."/>
            <person name="Meguro A."/>
            <person name="Negishi M."/>
            <person name="Ohta I."/>
            <person name="Ohta T."/>
            <person name="Okamoto M."/>
            <person name="Ono N."/>
            <person name="Saji S."/>
            <person name="Sakaguchi M."/>
            <person name="Sakai K."/>
            <person name="Shibata M."/>
            <person name="Shimokawa T."/>
            <person name="Song J."/>
            <person name="Takazaki Y."/>
            <person name="Terasawa K."/>
            <person name="Tsugane M."/>
            <person name="Tsuji K."/>
            <person name="Ueda S."/>
            <person name="Waki K."/>
            <person name="Yamagata H."/>
            <person name="Yamamoto M."/>
            <person name="Yamamoto S."/>
            <person name="Yamane H."/>
            <person name="Yoshiki S."/>
            <person name="Yoshihara R."/>
            <person name="Yukawa K."/>
            <person name="Zhong H."/>
            <person name="Yano M."/>
            <person name="Yuan Q."/>
            <person name="Ouyang S."/>
            <person name="Liu J."/>
            <person name="Jones K.M."/>
            <person name="Gansberger K."/>
            <person name="Moffat K."/>
            <person name="Hill J."/>
            <person name="Bera J."/>
            <person name="Fadrosh D."/>
            <person name="Jin S."/>
            <person name="Johri S."/>
            <person name="Kim M."/>
            <person name="Overton L."/>
            <person name="Reardon M."/>
            <person name="Tsitrin T."/>
            <person name="Vuong H."/>
            <person name="Weaver B."/>
            <person name="Ciecko A."/>
            <person name="Tallon L."/>
            <person name="Jackson J."/>
            <person name="Pai G."/>
            <person name="Aken S.V."/>
            <person name="Utterback T."/>
            <person name="Reidmuller S."/>
            <person name="Feldblyum T."/>
            <person name="Hsiao J."/>
            <person name="Zismann V."/>
            <person name="Iobst S."/>
            <person name="de Vazeille A.R."/>
            <person name="Buell C.R."/>
            <person name="Ying K."/>
            <person name="Li Y."/>
            <person name="Lu T."/>
            <person name="Huang Y."/>
            <person name="Zhao Q."/>
            <person name="Feng Q."/>
            <person name="Zhang L."/>
            <person name="Zhu J."/>
            <person name="Weng Q."/>
            <person name="Mu J."/>
            <person name="Lu Y."/>
            <person name="Fan D."/>
            <person name="Liu Y."/>
            <person name="Guan J."/>
            <person name="Zhang Y."/>
            <person name="Yu S."/>
            <person name="Liu X."/>
            <person name="Zhang Y."/>
            <person name="Hong G."/>
            <person name="Han B."/>
            <person name="Choisne N."/>
            <person name="Demange N."/>
            <person name="Orjeda G."/>
            <person name="Samain S."/>
            <person name="Cattolico L."/>
            <person name="Pelletier E."/>
            <person name="Couloux A."/>
            <person name="Segurens B."/>
            <person name="Wincker P."/>
            <person name="D'Hont A."/>
            <person name="Scarpelli C."/>
            <person name="Weissenbach J."/>
            <person name="Salanoubat M."/>
            <person name="Quetier F."/>
            <person name="Yu Y."/>
            <person name="Kim H.R."/>
            <person name="Rambo T."/>
            <person name="Currie J."/>
            <person name="Collura K."/>
            <person name="Luo M."/>
            <person name="Yang T."/>
            <person name="Ammiraju J.S.S."/>
            <person name="Engler F."/>
            <person name="Soderlund C."/>
            <person name="Wing R.A."/>
            <person name="Palmer L.E."/>
            <person name="de la Bastide M."/>
            <person name="Spiegel L."/>
            <person name="Nascimento L."/>
            <person name="Zutavern T."/>
            <person name="O'Shaughnessy A."/>
            <person name="Dike S."/>
            <person name="Dedhia N."/>
            <person name="Preston R."/>
            <person name="Balija V."/>
            <person name="McCombie W.R."/>
            <person name="Chow T."/>
            <person name="Chen H."/>
            <person name="Chung M."/>
            <person name="Chen C."/>
            <person name="Shaw J."/>
            <person name="Wu H."/>
            <person name="Hsiao K."/>
            <person name="Chao Y."/>
            <person name="Chu M."/>
            <person name="Cheng C."/>
            <person name="Hour A."/>
            <person name="Lee P."/>
            <person name="Lin S."/>
            <person name="Lin Y."/>
            <person name="Liou J."/>
            <person name="Liu S."/>
            <person name="Hsing Y."/>
            <person name="Raghuvanshi S."/>
            <person name="Mohanty A."/>
            <person name="Bharti A.K."/>
            <person name="Gaur A."/>
            <person name="Gupta V."/>
            <person name="Kumar D."/>
            <person name="Ravi V."/>
            <person name="Vij S."/>
            <person name="Kapur A."/>
            <person name="Khurana P."/>
            <person name="Khurana P."/>
            <person name="Khurana J.P."/>
            <person name="Tyagi A.K."/>
            <person name="Gaikwad K."/>
            <person name="Singh A."/>
            <person name="Dalal V."/>
            <person name="Srivastava S."/>
            <person name="Dixit A."/>
            <person name="Pal A.K."/>
            <person name="Ghazi I.A."/>
            <person name="Yadav M."/>
            <person name="Pandit A."/>
            <person name="Bhargava A."/>
            <person name="Sureshbabu K."/>
            <person name="Batra K."/>
            <person name="Sharma T.R."/>
            <person name="Mohapatra T."/>
            <person name="Singh N.K."/>
            <person name="Messing J."/>
            <person name="Nelson A.B."/>
            <person name="Fuks G."/>
            <person name="Kavchok S."/>
            <person name="Keizer G."/>
            <person name="Linton E."/>
            <person name="Llaca V."/>
            <person name="Song R."/>
            <person name="Tanyolac B."/>
            <person name="Young S."/>
            <person name="Ho-Il K."/>
            <person name="Hahn J.H."/>
            <person name="Sangsakoo G."/>
            <person name="Vanavichit A."/>
            <person name="de Mattos Luiz.A.T."/>
            <person name="Zimmer P.D."/>
            <person name="Malone G."/>
            <person name="Dellagostin O."/>
            <person name="de Oliveira A.C."/>
            <person name="Bevan M."/>
            <person name="Bancroft I."/>
            <person name="Minx P."/>
            <person name="Cordum H."/>
            <person name="Wilson R."/>
            <person name="Cheng Z."/>
            <person name="Jin W."/>
            <person name="Jiang J."/>
            <person name="Leong S.A."/>
            <person name="Iwama H."/>
            <person name="Gojobori T."/>
            <person name="Itoh T."/>
            <person name="Niimura Y."/>
            <person name="Fujii Y."/>
            <person name="Habara T."/>
            <person name="Sakai H."/>
            <person name="Sato Y."/>
            <person name="Wilson G."/>
            <person name="Kumar K."/>
            <person name="McCouch S."/>
            <person name="Juretic N."/>
            <person name="Hoen D."/>
            <person name="Wright S."/>
            <person name="Bruskiewich R."/>
            <person name="Bureau T."/>
            <person name="Miyao A."/>
            <person name="Hirochika H."/>
            <person name="Nishikawa T."/>
            <person name="Kadowaki K."/>
            <person name="Sugiura M."/>
            <person name="Burr B."/>
            <person name="Sasaki T."/>
        </authorList>
    </citation>
    <scope>NUCLEOTIDE SEQUENCE [LARGE SCALE GENOMIC DNA]</scope>
    <source>
        <strain evidence="8">cv. Nipponbare</strain>
    </source>
</reference>
<dbReference type="InterPro" id="IPR016140">
    <property type="entry name" value="Bifunc_inhib/LTP/seed_store"/>
</dbReference>
<accession>Q7XXD0</accession>
<dbReference type="SUPFAM" id="SSF47699">
    <property type="entry name" value="Bifunctional inhibitor/lipid-transfer protein/seed storage 2S albumin"/>
    <property type="match status" value="1"/>
</dbReference>
<organism evidence="7 8">
    <name type="scientific">Oryza sativa subsp. japonica</name>
    <name type="common">Rice</name>
    <dbReference type="NCBI Taxonomy" id="39947"/>
    <lineage>
        <taxon>Eukaryota</taxon>
        <taxon>Viridiplantae</taxon>
        <taxon>Streptophyta</taxon>
        <taxon>Embryophyta</taxon>
        <taxon>Tracheophyta</taxon>
        <taxon>Spermatophyta</taxon>
        <taxon>Magnoliopsida</taxon>
        <taxon>Liliopsida</taxon>
        <taxon>Poales</taxon>
        <taxon>Poaceae</taxon>
        <taxon>BOP clade</taxon>
        <taxon>Oryzoideae</taxon>
        <taxon>Oryzeae</taxon>
        <taxon>Oryzinae</taxon>
        <taxon>Oryza</taxon>
        <taxon>Oryza sativa</taxon>
    </lineage>
</organism>
<dbReference type="InterPro" id="IPR043325">
    <property type="entry name" value="LTSS"/>
</dbReference>
<evidence type="ECO:0000256" key="5">
    <source>
        <dbReference type="SAM" id="SignalP"/>
    </source>
</evidence>
<name>Q7XXD0_ORYSJ</name>
<dbReference type="Proteomes" id="UP000000763">
    <property type="component" value="Chromosome 4"/>
</dbReference>
<evidence type="ECO:0000313" key="8">
    <source>
        <dbReference type="Proteomes" id="UP000000763"/>
    </source>
</evidence>
<gene>
    <name evidence="7" type="primary">OSJNBa0039G19.6</name>
</gene>
<dbReference type="Gene3D" id="1.10.110.10">
    <property type="entry name" value="Plant lipid-transfer and hydrophobic proteins"/>
    <property type="match status" value="1"/>
</dbReference>
<dbReference type="EMBL" id="AL731589">
    <property type="protein sequence ID" value="CAD39491.2"/>
    <property type="molecule type" value="Genomic_DNA"/>
</dbReference>
<evidence type="ECO:0000256" key="2">
    <source>
        <dbReference type="ARBA" id="ARBA00022729"/>
    </source>
</evidence>
<evidence type="ECO:0000256" key="3">
    <source>
        <dbReference type="ARBA" id="ARBA00023157"/>
    </source>
</evidence>
<comment type="similarity">
    <text evidence="1">Belongs to the plant LTP family.</text>
</comment>
<evidence type="ECO:0000313" key="7">
    <source>
        <dbReference type="EMBL" id="CAD39491.2"/>
    </source>
</evidence>
<dbReference type="SMART" id="SM00499">
    <property type="entry name" value="AAI"/>
    <property type="match status" value="1"/>
</dbReference>
<keyword evidence="3" id="KW-1015">Disulfide bond</keyword>
<dbReference type="PANTHER" id="PTHR33044">
    <property type="entry name" value="BIFUNCTIONAL INHIBITOR/LIPID-TRANSFER PROTEIN/SEED STORAGE 2S ALBUMIN SUPERFAMILY PROTEIN-RELATED"/>
    <property type="match status" value="1"/>
</dbReference>
<feature type="chain" id="PRO_5004295706" evidence="5">
    <location>
        <begin position="28"/>
        <end position="392"/>
    </location>
</feature>
<feature type="signal peptide" evidence="5">
    <location>
        <begin position="1"/>
        <end position="27"/>
    </location>
</feature>
<proteinExistence type="inferred from homology"/>
<dbReference type="CDD" id="cd00010">
    <property type="entry name" value="AAI_LTSS"/>
    <property type="match status" value="1"/>
</dbReference>
<dbReference type="Pfam" id="PF14368">
    <property type="entry name" value="LTP_2"/>
    <property type="match status" value="1"/>
</dbReference>
<reference evidence="8" key="2">
    <citation type="journal article" date="2008" name="Nucleic Acids Res.">
        <title>The rice annotation project database (RAP-DB): 2008 update.</title>
        <authorList>
            <consortium name="The rice annotation project (RAP)"/>
        </authorList>
    </citation>
    <scope>GENOME REANNOTATION</scope>
    <source>
        <strain evidence="8">cv. Nipponbare</strain>
    </source>
</reference>
<feature type="domain" description="Bifunctional inhibitor/plant lipid transfer protein/seed storage helical" evidence="6">
    <location>
        <begin position="239"/>
        <end position="320"/>
    </location>
</feature>
<keyword evidence="2 5" id="KW-0732">Signal</keyword>
<protein>
    <submittedName>
        <fullName evidence="7">OSJNBa0039G19.6 protein</fullName>
    </submittedName>
</protein>